<dbReference type="InterPro" id="IPR001646">
    <property type="entry name" value="5peptide_repeat"/>
</dbReference>
<comment type="caution">
    <text evidence="2">The sequence shown here is derived from an EMBL/GenBank/DDBJ whole genome shotgun (WGS) entry which is preliminary data.</text>
</comment>
<organism evidence="2 3">
    <name type="scientific">Virgisporangium aliadipatigenens</name>
    <dbReference type="NCBI Taxonomy" id="741659"/>
    <lineage>
        <taxon>Bacteria</taxon>
        <taxon>Bacillati</taxon>
        <taxon>Actinomycetota</taxon>
        <taxon>Actinomycetes</taxon>
        <taxon>Micromonosporales</taxon>
        <taxon>Micromonosporaceae</taxon>
        <taxon>Virgisporangium</taxon>
    </lineage>
</organism>
<gene>
    <name evidence="2" type="ORF">Val02_60720</name>
</gene>
<sequence length="221" mass="23982">MPDRTRAAREPRPPLLPAEDRLSARPVVLEPEATIERRAFLDADQSDREAESVEFDRCLFRGGTLAGSRLSRVRFAHCVVETADWSNVDGADGRLDRFAAAGSRMTGLSWAGGVVRDAVFEDSRLDLSNWRYTRFDTVRFIRCDLRRADFTSADLRGAAFVDCDLGGAQFSGASMEGASLRGCDLRGIGGVASLRGAKVHRDDLAALAEVLATAVGIAFEG</sequence>
<dbReference type="PANTHER" id="PTHR14136:SF17">
    <property type="entry name" value="BTB_POZ DOMAIN-CONTAINING PROTEIN KCTD9"/>
    <property type="match status" value="1"/>
</dbReference>
<dbReference type="AlphaFoldDB" id="A0A8J3YPU1"/>
<protein>
    <recommendedName>
        <fullName evidence="4">Pentapeptide repeat-containing protein</fullName>
    </recommendedName>
</protein>
<dbReference type="Gene3D" id="2.160.20.80">
    <property type="entry name" value="E3 ubiquitin-protein ligase SopA"/>
    <property type="match status" value="1"/>
</dbReference>
<evidence type="ECO:0000313" key="3">
    <source>
        <dbReference type="Proteomes" id="UP000619260"/>
    </source>
</evidence>
<dbReference type="Pfam" id="PF00805">
    <property type="entry name" value="Pentapeptide"/>
    <property type="match status" value="1"/>
</dbReference>
<keyword evidence="3" id="KW-1185">Reference proteome</keyword>
<proteinExistence type="predicted"/>
<evidence type="ECO:0008006" key="4">
    <source>
        <dbReference type="Google" id="ProtNLM"/>
    </source>
</evidence>
<name>A0A8J3YPU1_9ACTN</name>
<dbReference type="InterPro" id="IPR051082">
    <property type="entry name" value="Pentapeptide-BTB/POZ_domain"/>
</dbReference>
<dbReference type="RefSeq" id="WP_203902660.1">
    <property type="nucleotide sequence ID" value="NZ_BOPF01000025.1"/>
</dbReference>
<dbReference type="Proteomes" id="UP000619260">
    <property type="component" value="Unassembled WGS sequence"/>
</dbReference>
<accession>A0A8J3YPU1</accession>
<dbReference type="SUPFAM" id="SSF141571">
    <property type="entry name" value="Pentapeptide repeat-like"/>
    <property type="match status" value="1"/>
</dbReference>
<reference evidence="2" key="1">
    <citation type="submission" date="2021-01" db="EMBL/GenBank/DDBJ databases">
        <title>Whole genome shotgun sequence of Virgisporangium aliadipatigenens NBRC 105644.</title>
        <authorList>
            <person name="Komaki H."/>
            <person name="Tamura T."/>
        </authorList>
    </citation>
    <scope>NUCLEOTIDE SEQUENCE</scope>
    <source>
        <strain evidence="2">NBRC 105644</strain>
    </source>
</reference>
<evidence type="ECO:0000313" key="2">
    <source>
        <dbReference type="EMBL" id="GIJ49186.1"/>
    </source>
</evidence>
<dbReference type="PANTHER" id="PTHR14136">
    <property type="entry name" value="BTB_POZ DOMAIN-CONTAINING PROTEIN KCTD9"/>
    <property type="match status" value="1"/>
</dbReference>
<feature type="region of interest" description="Disordered" evidence="1">
    <location>
        <begin position="1"/>
        <end position="23"/>
    </location>
</feature>
<dbReference type="EMBL" id="BOPF01000025">
    <property type="protein sequence ID" value="GIJ49186.1"/>
    <property type="molecule type" value="Genomic_DNA"/>
</dbReference>
<evidence type="ECO:0000256" key="1">
    <source>
        <dbReference type="SAM" id="MobiDB-lite"/>
    </source>
</evidence>